<sequence>MKWENVSHLTKRRGVELCDEKGRCDETFPREKVSGGFL</sequence>
<protein>
    <submittedName>
        <fullName evidence="1">Uncharacterized protein</fullName>
    </submittedName>
</protein>
<dbReference type="AlphaFoldDB" id="A0A0M4LS02"/>
<evidence type="ECO:0000313" key="1">
    <source>
        <dbReference type="EMBL" id="ALE03109.1"/>
    </source>
</evidence>
<dbReference type="EMBL" id="CP010401">
    <property type="protein sequence ID" value="ALE03109.1"/>
    <property type="molecule type" value="Genomic_DNA"/>
</dbReference>
<dbReference type="STRING" id="1318743.PU02_0295"/>
<proteinExistence type="predicted"/>
<organism evidence="1 2">
    <name type="scientific">Bartonella ancashensis</name>
    <dbReference type="NCBI Taxonomy" id="1318743"/>
    <lineage>
        <taxon>Bacteria</taxon>
        <taxon>Pseudomonadati</taxon>
        <taxon>Pseudomonadota</taxon>
        <taxon>Alphaproteobacteria</taxon>
        <taxon>Hyphomicrobiales</taxon>
        <taxon>Bartonellaceae</taxon>
        <taxon>Bartonella</taxon>
    </lineage>
</organism>
<accession>A0A0M4LS02</accession>
<dbReference type="KEGG" id="banc:PU02_0295"/>
<gene>
    <name evidence="1" type="ORF">PU02_0295</name>
</gene>
<dbReference type="Proteomes" id="UP000057213">
    <property type="component" value="Chromosome"/>
</dbReference>
<reference evidence="1 2" key="1">
    <citation type="journal article" date="2015" name="Genome Announc.">
        <title>Complete Genome Sequence of Bartonella ancashensis Strain 20.00, Isolated from the Blood of a Patient with Verruga Peruana.</title>
        <authorList>
            <person name="Hang J."/>
            <person name="Mullins K.E."/>
            <person name="Clifford R.J."/>
            <person name="Onmus-Leone F."/>
            <person name="Yang Y."/>
            <person name="Jiang J."/>
            <person name="Leguia M."/>
            <person name="Kasper M.R."/>
            <person name="Maguina C."/>
            <person name="Lesho E.P."/>
            <person name="Jarman R.G."/>
            <person name="Richards A.L."/>
            <person name="Blazes D."/>
        </authorList>
    </citation>
    <scope>NUCLEOTIDE SEQUENCE [LARGE SCALE GENOMIC DNA]</scope>
    <source>
        <strain evidence="1 2">20.00</strain>
    </source>
</reference>
<dbReference type="PATRIC" id="fig|1318743.3.peg.307"/>
<evidence type="ECO:0000313" key="2">
    <source>
        <dbReference type="Proteomes" id="UP000057213"/>
    </source>
</evidence>
<name>A0A0M4LS02_9HYPH</name>
<keyword evidence="2" id="KW-1185">Reference proteome</keyword>